<dbReference type="Gene3D" id="3.40.140.10">
    <property type="entry name" value="Cytidine Deaminase, domain 2"/>
    <property type="match status" value="1"/>
</dbReference>
<reference evidence="6 7" key="1">
    <citation type="submission" date="2019-11" db="EMBL/GenBank/DDBJ databases">
        <title>Isolation of a new High Light Tolerant Cyanobacteria.</title>
        <authorList>
            <person name="Dobson Z."/>
            <person name="Vaughn N."/>
            <person name="Vaughn M."/>
            <person name="Fromme P."/>
            <person name="Mazor Y."/>
        </authorList>
    </citation>
    <scope>NUCLEOTIDE SEQUENCE [LARGE SCALE GENOMIC DNA]</scope>
    <source>
        <strain evidence="6 7">0216</strain>
    </source>
</reference>
<dbReference type="EMBL" id="WMIA01000019">
    <property type="protein sequence ID" value="MTF39928.1"/>
    <property type="molecule type" value="Genomic_DNA"/>
</dbReference>
<evidence type="ECO:0000313" key="6">
    <source>
        <dbReference type="EMBL" id="MTF39928.1"/>
    </source>
</evidence>
<comment type="caution">
    <text evidence="6">The sequence shown here is derived from an EMBL/GenBank/DDBJ whole genome shotgun (WGS) entry which is preliminary data.</text>
</comment>
<dbReference type="AlphaFoldDB" id="A0A844GY68"/>
<evidence type="ECO:0000256" key="1">
    <source>
        <dbReference type="ARBA" id="ARBA00006576"/>
    </source>
</evidence>
<evidence type="ECO:0000259" key="5">
    <source>
        <dbReference type="PROSITE" id="PS51747"/>
    </source>
</evidence>
<name>A0A844GY68_9CHRO</name>
<keyword evidence="2" id="KW-0479">Metal-binding</keyword>
<keyword evidence="4" id="KW-0862">Zinc</keyword>
<evidence type="ECO:0000256" key="3">
    <source>
        <dbReference type="ARBA" id="ARBA00022801"/>
    </source>
</evidence>
<dbReference type="GO" id="GO:0047974">
    <property type="term" value="F:guanosine deaminase activity"/>
    <property type="evidence" value="ECO:0007669"/>
    <property type="project" value="TreeGrafter"/>
</dbReference>
<accession>A0A844GY68</accession>
<dbReference type="Proteomes" id="UP000437131">
    <property type="component" value="Unassembled WGS sequence"/>
</dbReference>
<organism evidence="6 7">
    <name type="scientific">Cyanobacterium aponinum 0216</name>
    <dbReference type="NCBI Taxonomy" id="2676140"/>
    <lineage>
        <taxon>Bacteria</taxon>
        <taxon>Bacillati</taxon>
        <taxon>Cyanobacteriota</taxon>
        <taxon>Cyanophyceae</taxon>
        <taxon>Oscillatoriophycideae</taxon>
        <taxon>Chroococcales</taxon>
        <taxon>Geminocystaceae</taxon>
        <taxon>Cyanobacterium</taxon>
    </lineage>
</organism>
<gene>
    <name evidence="6" type="ORF">GGC33_13470</name>
</gene>
<dbReference type="InterPro" id="IPR016193">
    <property type="entry name" value="Cytidine_deaminase-like"/>
</dbReference>
<evidence type="ECO:0000256" key="4">
    <source>
        <dbReference type="ARBA" id="ARBA00022833"/>
    </source>
</evidence>
<dbReference type="PANTHER" id="PTHR11079:SF161">
    <property type="entry name" value="CMP_DCMP-TYPE DEAMINASE DOMAIN-CONTAINING PROTEIN"/>
    <property type="match status" value="1"/>
</dbReference>
<dbReference type="SUPFAM" id="SSF53927">
    <property type="entry name" value="Cytidine deaminase-like"/>
    <property type="match status" value="1"/>
</dbReference>
<dbReference type="Pfam" id="PF00383">
    <property type="entry name" value="dCMP_cyt_deam_1"/>
    <property type="match status" value="1"/>
</dbReference>
<keyword evidence="3" id="KW-0378">Hydrolase</keyword>
<dbReference type="CDD" id="cd01285">
    <property type="entry name" value="nucleoside_deaminase"/>
    <property type="match status" value="1"/>
</dbReference>
<dbReference type="FunFam" id="3.40.140.10:FF:000011">
    <property type="entry name" value="tRNA-specific adenosine deaminase"/>
    <property type="match status" value="1"/>
</dbReference>
<dbReference type="GO" id="GO:0006152">
    <property type="term" value="P:purine nucleoside catabolic process"/>
    <property type="evidence" value="ECO:0007669"/>
    <property type="project" value="TreeGrafter"/>
</dbReference>
<dbReference type="PANTHER" id="PTHR11079">
    <property type="entry name" value="CYTOSINE DEAMINASE FAMILY MEMBER"/>
    <property type="match status" value="1"/>
</dbReference>
<proteinExistence type="inferred from homology"/>
<dbReference type="InterPro" id="IPR002125">
    <property type="entry name" value="CMP_dCMP_dom"/>
</dbReference>
<comment type="similarity">
    <text evidence="1">Belongs to the cytidine and deoxycytidylate deaminase family.</text>
</comment>
<evidence type="ECO:0000313" key="7">
    <source>
        <dbReference type="Proteomes" id="UP000437131"/>
    </source>
</evidence>
<evidence type="ECO:0000256" key="2">
    <source>
        <dbReference type="ARBA" id="ARBA00022723"/>
    </source>
</evidence>
<sequence length="159" mass="17640">MINDKDIEYMRQAIALMREAGVVKKTGGAFGTVVVKDGEVIGASGNSVLRDNDPTAHAEVNAIRQACKKLGTVDLSGAVLYSSCECCPMCYATAYWARISKIYYAAGWSDFADLFDDANIQEDLVKEYKNRLLAPEQILQEEAQAVWQEFRELPDGARY</sequence>
<dbReference type="PROSITE" id="PS51747">
    <property type="entry name" value="CYT_DCMP_DEAMINASES_2"/>
    <property type="match status" value="1"/>
</dbReference>
<dbReference type="RefSeq" id="WP_015220977.1">
    <property type="nucleotide sequence ID" value="NZ_WMIA01000019.1"/>
</dbReference>
<dbReference type="GO" id="GO:0046872">
    <property type="term" value="F:metal ion binding"/>
    <property type="evidence" value="ECO:0007669"/>
    <property type="project" value="UniProtKB-KW"/>
</dbReference>
<protein>
    <submittedName>
        <fullName evidence="6">Nucleoside deaminase</fullName>
    </submittedName>
</protein>
<feature type="domain" description="CMP/dCMP-type deaminase" evidence="5">
    <location>
        <begin position="4"/>
        <end position="127"/>
    </location>
</feature>